<dbReference type="PANTHER" id="PTHR48098">
    <property type="entry name" value="ENTEROCHELIN ESTERASE-RELATED"/>
    <property type="match status" value="1"/>
</dbReference>
<dbReference type="PANTHER" id="PTHR48098:SF6">
    <property type="entry name" value="FERRI-BACILLIBACTIN ESTERASE BESA"/>
    <property type="match status" value="1"/>
</dbReference>
<evidence type="ECO:0000256" key="1">
    <source>
        <dbReference type="SAM" id="SignalP"/>
    </source>
</evidence>
<organism evidence="2 3">
    <name type="scientific">Flaviramulus multivorans</name>
    <dbReference type="NCBI Taxonomy" id="1304750"/>
    <lineage>
        <taxon>Bacteria</taxon>
        <taxon>Pseudomonadati</taxon>
        <taxon>Bacteroidota</taxon>
        <taxon>Flavobacteriia</taxon>
        <taxon>Flavobacteriales</taxon>
        <taxon>Flavobacteriaceae</taxon>
        <taxon>Flaviramulus</taxon>
    </lineage>
</organism>
<protein>
    <submittedName>
        <fullName evidence="2">Esterase</fullName>
    </submittedName>
</protein>
<dbReference type="EMBL" id="JAKKDV010000001">
    <property type="protein sequence ID" value="MCF7559753.1"/>
    <property type="molecule type" value="Genomic_DNA"/>
</dbReference>
<comment type="caution">
    <text evidence="2">The sequence shown here is derived from an EMBL/GenBank/DDBJ whole genome shotgun (WGS) entry which is preliminary data.</text>
</comment>
<dbReference type="Gene3D" id="3.40.50.1820">
    <property type="entry name" value="alpha/beta hydrolase"/>
    <property type="match status" value="1"/>
</dbReference>
<dbReference type="SUPFAM" id="SSF53474">
    <property type="entry name" value="alpha/beta-Hydrolases"/>
    <property type="match status" value="1"/>
</dbReference>
<sequence>MKKPIILLLFLFFTLNIVHAQVKYETFQSSKLGEERELKIQLPRGYASNEDKTYPLFVVLDGDYMFEAVAGNVDYFSYWEDMPESIVVGVNQFDKRFDDCMYSEQNSLPIETGAAFFEFIGMELVPYMEQNYRAGNFRVAVGHGETANFINYYLLKPNPLFQGYISISPELAPNMIDYLPEVLAKKQSKTFYYLSNTNNDASSIKQMIDVLNKDLSAIDNDNLHYKFNGFEGPSHYSAPTHAIPNAIEYMFKVFQPISKKEYLEVILELDTSPVVYLEEKYQTISDLFGIQKQILINDFKAISAAIEKNETYEYYEELGKIARKEYPETLLGGYYLGRFYEETGEPKKAMRTYQSAYTLKEIAGITKDDVLEKADLIKADFGY</sequence>
<dbReference type="Pfam" id="PF00756">
    <property type="entry name" value="Esterase"/>
    <property type="match status" value="1"/>
</dbReference>
<dbReference type="InterPro" id="IPR050583">
    <property type="entry name" value="Mycobacterial_A85_antigen"/>
</dbReference>
<keyword evidence="3" id="KW-1185">Reference proteome</keyword>
<evidence type="ECO:0000313" key="2">
    <source>
        <dbReference type="EMBL" id="MCF7559753.1"/>
    </source>
</evidence>
<proteinExistence type="predicted"/>
<feature type="chain" id="PRO_5046978211" evidence="1">
    <location>
        <begin position="21"/>
        <end position="383"/>
    </location>
</feature>
<reference evidence="2 3" key="1">
    <citation type="submission" date="2022-01" db="EMBL/GenBank/DDBJ databases">
        <title>Draft genome sequence of Sabulilitoribacter multivorans KCTC 32326.</title>
        <authorList>
            <person name="Oh J.-S."/>
        </authorList>
    </citation>
    <scope>NUCLEOTIDE SEQUENCE [LARGE SCALE GENOMIC DNA]</scope>
    <source>
        <strain evidence="2 3">M-M16</strain>
    </source>
</reference>
<dbReference type="Gene3D" id="1.25.40.10">
    <property type="entry name" value="Tetratricopeptide repeat domain"/>
    <property type="match status" value="1"/>
</dbReference>
<dbReference type="RefSeq" id="WP_237230419.1">
    <property type="nucleotide sequence ID" value="NZ_JAKKDV010000001.1"/>
</dbReference>
<dbReference type="InterPro" id="IPR029058">
    <property type="entry name" value="AB_hydrolase_fold"/>
</dbReference>
<feature type="signal peptide" evidence="1">
    <location>
        <begin position="1"/>
        <end position="20"/>
    </location>
</feature>
<name>A0ABS9IG77_9FLAO</name>
<dbReference type="Proteomes" id="UP001200022">
    <property type="component" value="Unassembled WGS sequence"/>
</dbReference>
<gene>
    <name evidence="2" type="ORF">L3X39_03820</name>
</gene>
<dbReference type="InterPro" id="IPR011990">
    <property type="entry name" value="TPR-like_helical_dom_sf"/>
</dbReference>
<accession>A0ABS9IG77</accession>
<evidence type="ECO:0000313" key="3">
    <source>
        <dbReference type="Proteomes" id="UP001200022"/>
    </source>
</evidence>
<dbReference type="InterPro" id="IPR000801">
    <property type="entry name" value="Esterase-like"/>
</dbReference>
<keyword evidence="1" id="KW-0732">Signal</keyword>